<dbReference type="PANTHER" id="PTHR19303">
    <property type="entry name" value="TRANSPOSON"/>
    <property type="match status" value="1"/>
</dbReference>
<dbReference type="GO" id="GO:0005634">
    <property type="term" value="C:nucleus"/>
    <property type="evidence" value="ECO:0007669"/>
    <property type="project" value="TreeGrafter"/>
</dbReference>
<dbReference type="Ensembl" id="ENSDNVT00000032977.1">
    <property type="protein sequence ID" value="ENSDNVP00000027325.1"/>
    <property type="gene ID" value="ENSDNVG00000018967.1"/>
</dbReference>
<accession>A0A8C4KV79</accession>
<reference evidence="2" key="2">
    <citation type="submission" date="2025-09" db="UniProtKB">
        <authorList>
            <consortium name="Ensembl"/>
        </authorList>
    </citation>
    <scope>IDENTIFICATION</scope>
</reference>
<evidence type="ECO:0000313" key="2">
    <source>
        <dbReference type="Ensembl" id="ENSDNVP00000027325.1"/>
    </source>
</evidence>
<evidence type="ECO:0000259" key="1">
    <source>
        <dbReference type="Pfam" id="PF03184"/>
    </source>
</evidence>
<dbReference type="GO" id="GO:0003677">
    <property type="term" value="F:DNA binding"/>
    <property type="evidence" value="ECO:0007669"/>
    <property type="project" value="TreeGrafter"/>
</dbReference>
<sequence>MEMYNEINVVFMPANTTSTLQPMDQRVILTFKSYYLRNTFHKAIAAIDSNSSDGSGQSKLKTFWKGFTTLDAIKNIHDSWEEVKISTLTAVRKKLIPILFSGGSNCRCGGNNKRTRIRSGA</sequence>
<organism evidence="2 3">
    <name type="scientific">Dromaius novaehollandiae</name>
    <name type="common">Emu</name>
    <dbReference type="NCBI Taxonomy" id="8790"/>
    <lineage>
        <taxon>Eukaryota</taxon>
        <taxon>Metazoa</taxon>
        <taxon>Chordata</taxon>
        <taxon>Craniata</taxon>
        <taxon>Vertebrata</taxon>
        <taxon>Euteleostomi</taxon>
        <taxon>Archelosauria</taxon>
        <taxon>Archosauria</taxon>
        <taxon>Dinosauria</taxon>
        <taxon>Saurischia</taxon>
        <taxon>Theropoda</taxon>
        <taxon>Coelurosauria</taxon>
        <taxon>Aves</taxon>
        <taxon>Palaeognathae</taxon>
        <taxon>Casuariiformes</taxon>
        <taxon>Dromaiidae</taxon>
        <taxon>Dromaius</taxon>
    </lineage>
</organism>
<feature type="domain" description="DDE-1" evidence="1">
    <location>
        <begin position="3"/>
        <end position="90"/>
    </location>
</feature>
<reference evidence="2" key="1">
    <citation type="submission" date="2025-08" db="UniProtKB">
        <authorList>
            <consortium name="Ensembl"/>
        </authorList>
    </citation>
    <scope>IDENTIFICATION</scope>
</reference>
<keyword evidence="3" id="KW-1185">Reference proteome</keyword>
<dbReference type="Pfam" id="PF03184">
    <property type="entry name" value="DDE_1"/>
    <property type="match status" value="1"/>
</dbReference>
<dbReference type="InterPro" id="IPR004875">
    <property type="entry name" value="DDE_SF_endonuclease_dom"/>
</dbReference>
<dbReference type="Proteomes" id="UP000694423">
    <property type="component" value="Unplaced"/>
</dbReference>
<dbReference type="PANTHER" id="PTHR19303:SF26">
    <property type="entry name" value="TIGGER TRANSPOSABLE ELEMENT-DERIVED PROTEIN 1"/>
    <property type="match status" value="1"/>
</dbReference>
<name>A0A8C4KV79_DRONO</name>
<dbReference type="InterPro" id="IPR050863">
    <property type="entry name" value="CenT-Element_Derived"/>
</dbReference>
<proteinExistence type="predicted"/>
<evidence type="ECO:0000313" key="3">
    <source>
        <dbReference type="Proteomes" id="UP000694423"/>
    </source>
</evidence>
<protein>
    <recommendedName>
        <fullName evidence="1">DDE-1 domain-containing protein</fullName>
    </recommendedName>
</protein>
<dbReference type="AlphaFoldDB" id="A0A8C4KV79"/>